<dbReference type="GO" id="GO:0005737">
    <property type="term" value="C:cytoplasm"/>
    <property type="evidence" value="ECO:0007669"/>
    <property type="project" value="TreeGrafter"/>
</dbReference>
<keyword evidence="14" id="KW-0413">Isomerase</keyword>
<comment type="catalytic activity">
    <reaction evidence="15">
        <text>Couples ATP hydrolysis with the unwinding of duplex DNA by translocating in the 3'-5' direction.</text>
        <dbReference type="EC" id="5.6.2.4"/>
    </reaction>
</comment>
<dbReference type="SUPFAM" id="SSF46785">
    <property type="entry name" value="Winged helix' DNA-binding domain"/>
    <property type="match status" value="1"/>
</dbReference>
<dbReference type="RefSeq" id="WP_183982288.1">
    <property type="nucleotide sequence ID" value="NZ_JACIEV010000001.1"/>
</dbReference>
<dbReference type="InterPro" id="IPR036388">
    <property type="entry name" value="WH-like_DNA-bd_sf"/>
</dbReference>
<dbReference type="InterPro" id="IPR036390">
    <property type="entry name" value="WH_DNA-bd_sf"/>
</dbReference>
<comment type="caution">
    <text evidence="20">The sequence shown here is derived from an EMBL/GenBank/DDBJ whole genome shotgun (WGS) entry which is preliminary data.</text>
</comment>
<dbReference type="Gene3D" id="3.40.50.300">
    <property type="entry name" value="P-loop containing nucleotide triphosphate hydrolases"/>
    <property type="match status" value="2"/>
</dbReference>
<keyword evidence="4" id="KW-0479">Metal-binding</keyword>
<proteinExistence type="inferred from homology"/>
<evidence type="ECO:0000256" key="15">
    <source>
        <dbReference type="ARBA" id="ARBA00034617"/>
    </source>
</evidence>
<evidence type="ECO:0000256" key="8">
    <source>
        <dbReference type="ARBA" id="ARBA00022806"/>
    </source>
</evidence>
<dbReference type="GO" id="GO:0006260">
    <property type="term" value="P:DNA replication"/>
    <property type="evidence" value="ECO:0007669"/>
    <property type="project" value="InterPro"/>
</dbReference>
<dbReference type="GO" id="GO:0046872">
    <property type="term" value="F:metal ion binding"/>
    <property type="evidence" value="ECO:0007669"/>
    <property type="project" value="UniProtKB-KW"/>
</dbReference>
<dbReference type="Pfam" id="PF00270">
    <property type="entry name" value="DEAD"/>
    <property type="match status" value="1"/>
</dbReference>
<dbReference type="SUPFAM" id="SSF52540">
    <property type="entry name" value="P-loop containing nucleoside triphosphate hydrolases"/>
    <property type="match status" value="1"/>
</dbReference>
<comment type="similarity">
    <text evidence="3">Belongs to the helicase family. RecQ subfamily.</text>
</comment>
<dbReference type="Gene3D" id="1.10.10.10">
    <property type="entry name" value="Winged helix-like DNA-binding domain superfamily/Winged helix DNA-binding domain"/>
    <property type="match status" value="1"/>
</dbReference>
<dbReference type="InterPro" id="IPR044876">
    <property type="entry name" value="HRDC_dom_sf"/>
</dbReference>
<protein>
    <recommendedName>
        <fullName evidence="16">DNA helicase RecQ</fullName>
        <ecNumber evidence="16">5.6.2.4</ecNumber>
    </recommendedName>
</protein>
<dbReference type="InterPro" id="IPR001650">
    <property type="entry name" value="Helicase_C-like"/>
</dbReference>
<evidence type="ECO:0000259" key="18">
    <source>
        <dbReference type="PROSITE" id="PS51192"/>
    </source>
</evidence>
<dbReference type="PROSITE" id="PS50967">
    <property type="entry name" value="HRDC"/>
    <property type="match status" value="1"/>
</dbReference>
<dbReference type="GO" id="GO:0006310">
    <property type="term" value="P:DNA recombination"/>
    <property type="evidence" value="ECO:0007669"/>
    <property type="project" value="UniProtKB-UniRule"/>
</dbReference>
<dbReference type="InterPro" id="IPR032284">
    <property type="entry name" value="RecQ_Zn-bd"/>
</dbReference>
<dbReference type="InterPro" id="IPR014001">
    <property type="entry name" value="Helicase_ATP-bd"/>
</dbReference>
<dbReference type="GO" id="GO:0016787">
    <property type="term" value="F:hydrolase activity"/>
    <property type="evidence" value="ECO:0007669"/>
    <property type="project" value="UniProtKB-KW"/>
</dbReference>
<dbReference type="GO" id="GO:0043138">
    <property type="term" value="F:3'-5' DNA helicase activity"/>
    <property type="evidence" value="ECO:0007669"/>
    <property type="project" value="UniProtKB-EC"/>
</dbReference>
<evidence type="ECO:0000313" key="21">
    <source>
        <dbReference type="Proteomes" id="UP000529795"/>
    </source>
</evidence>
<evidence type="ECO:0000256" key="10">
    <source>
        <dbReference type="ARBA" id="ARBA00022840"/>
    </source>
</evidence>
<dbReference type="Pfam" id="PF00271">
    <property type="entry name" value="Helicase_C"/>
    <property type="match status" value="1"/>
</dbReference>
<evidence type="ECO:0000256" key="6">
    <source>
        <dbReference type="ARBA" id="ARBA00022763"/>
    </source>
</evidence>
<evidence type="ECO:0000313" key="20">
    <source>
        <dbReference type="EMBL" id="MBB4152676.1"/>
    </source>
</evidence>
<sequence length="589" mass="63606">MLDPLPTLQRVFGFPGFRGVQADVVARVLAGERTLAVMPTGAGKSLCYQLPSVMLEGTCVVVSPLIALMHDQLRSAEAVGIRAATLTSVDENRAETIQRFKAGALDLLYVAPERASSGHFRELLGQAKLSLFAIDEAHCVSEWGHDFRPDYRLLEPLMDAFPEVGRLALTATADAHTRADILKQLGIPNDGLIVSGFDRPNIRYSIGAKDNVNRQIADVIARNPGPGIVYAQTRAATEKLAEALGRSGRPTRAYHAGLDAAVRAKNQADFVASEDMVICATVAFGMGIDKPDVRFVAHAGLPKSIEAYYQETGRAGRDGDPAVAHLFWGADDFARARQRIGEVEPERQAGERTRLQALGALVETAGCRRRILLKHFGEDLAEDCGNCDNCLGSPDAIDATETAQKYLSAVFRTGQMFGAGYIEQVLLGQSSERSLTNGHEGLSVWGIVEGDEVRLVKPVGRALLLRDALRTNHHGGLEFGPGARGILKAGDRVSLVVPPPRERRARRQPAVASDPADNPLFEALRAKRRELAQAAGVPPYVIFHDSTLRDMAAQRPTTRAALAMLSGIGARKLDAYGDAFLDVIRGFEG</sequence>
<dbReference type="NCBIfam" id="TIGR01389">
    <property type="entry name" value="recQ"/>
    <property type="match status" value="1"/>
</dbReference>
<keyword evidence="10" id="KW-0067">ATP-binding</keyword>
<dbReference type="Gene3D" id="1.10.150.80">
    <property type="entry name" value="HRDC domain"/>
    <property type="match status" value="1"/>
</dbReference>
<evidence type="ECO:0000256" key="16">
    <source>
        <dbReference type="NCBIfam" id="TIGR01389"/>
    </source>
</evidence>
<keyword evidence="8 20" id="KW-0347">Helicase</keyword>
<evidence type="ECO:0000256" key="12">
    <source>
        <dbReference type="ARBA" id="ARBA00023172"/>
    </source>
</evidence>
<keyword evidence="12" id="KW-0233">DNA recombination</keyword>
<feature type="domain" description="HRDC" evidence="17">
    <location>
        <begin position="514"/>
        <end position="589"/>
    </location>
</feature>
<evidence type="ECO:0000256" key="2">
    <source>
        <dbReference type="ARBA" id="ARBA00001947"/>
    </source>
</evidence>
<evidence type="ECO:0000256" key="5">
    <source>
        <dbReference type="ARBA" id="ARBA00022741"/>
    </source>
</evidence>
<reference evidence="20 21" key="1">
    <citation type="submission" date="2020-08" db="EMBL/GenBank/DDBJ databases">
        <title>Genomic Encyclopedia of Type Strains, Phase IV (KMG-IV): sequencing the most valuable type-strain genomes for metagenomic binning, comparative biology and taxonomic classification.</title>
        <authorList>
            <person name="Goeker M."/>
        </authorList>
    </citation>
    <scope>NUCLEOTIDE SEQUENCE [LARGE SCALE GENOMIC DNA]</scope>
    <source>
        <strain evidence="20 21">YC6723</strain>
    </source>
</reference>
<organism evidence="20 21">
    <name type="scientific">Sphingomonas jinjuensis</name>
    <dbReference type="NCBI Taxonomy" id="535907"/>
    <lineage>
        <taxon>Bacteria</taxon>
        <taxon>Pseudomonadati</taxon>
        <taxon>Pseudomonadota</taxon>
        <taxon>Alphaproteobacteria</taxon>
        <taxon>Sphingomonadales</taxon>
        <taxon>Sphingomonadaceae</taxon>
        <taxon>Sphingomonas</taxon>
    </lineage>
</organism>
<evidence type="ECO:0000256" key="7">
    <source>
        <dbReference type="ARBA" id="ARBA00022801"/>
    </source>
</evidence>
<dbReference type="GO" id="GO:0005524">
    <property type="term" value="F:ATP binding"/>
    <property type="evidence" value="ECO:0007669"/>
    <property type="project" value="UniProtKB-KW"/>
</dbReference>
<dbReference type="EC" id="5.6.2.4" evidence="16"/>
<dbReference type="GO" id="GO:0009378">
    <property type="term" value="F:four-way junction helicase activity"/>
    <property type="evidence" value="ECO:0007669"/>
    <property type="project" value="TreeGrafter"/>
</dbReference>
<dbReference type="SMART" id="SM00956">
    <property type="entry name" value="RQC"/>
    <property type="match status" value="1"/>
</dbReference>
<keyword evidence="11" id="KW-0238">DNA-binding</keyword>
<dbReference type="NCBIfam" id="TIGR00614">
    <property type="entry name" value="recQ_fam"/>
    <property type="match status" value="1"/>
</dbReference>
<keyword evidence="9" id="KW-0862">Zinc</keyword>
<dbReference type="Pfam" id="PF09382">
    <property type="entry name" value="RQC"/>
    <property type="match status" value="1"/>
</dbReference>
<keyword evidence="13" id="KW-0234">DNA repair</keyword>
<evidence type="ECO:0000256" key="11">
    <source>
        <dbReference type="ARBA" id="ARBA00023125"/>
    </source>
</evidence>
<feature type="domain" description="Helicase C-terminal" evidence="19">
    <location>
        <begin position="215"/>
        <end position="359"/>
    </location>
</feature>
<dbReference type="Pfam" id="PF16124">
    <property type="entry name" value="RecQ_Zn_bind"/>
    <property type="match status" value="1"/>
</dbReference>
<evidence type="ECO:0000256" key="4">
    <source>
        <dbReference type="ARBA" id="ARBA00022723"/>
    </source>
</evidence>
<feature type="domain" description="Helicase ATP-binding" evidence="18">
    <location>
        <begin position="25"/>
        <end position="191"/>
    </location>
</feature>
<dbReference type="SMART" id="SM00490">
    <property type="entry name" value="HELICc"/>
    <property type="match status" value="1"/>
</dbReference>
<evidence type="ECO:0000256" key="14">
    <source>
        <dbReference type="ARBA" id="ARBA00023235"/>
    </source>
</evidence>
<evidence type="ECO:0000256" key="1">
    <source>
        <dbReference type="ARBA" id="ARBA00001946"/>
    </source>
</evidence>
<dbReference type="SMART" id="SM00341">
    <property type="entry name" value="HRDC"/>
    <property type="match status" value="1"/>
</dbReference>
<evidence type="ECO:0000256" key="13">
    <source>
        <dbReference type="ARBA" id="ARBA00023204"/>
    </source>
</evidence>
<dbReference type="InterPro" id="IPR002121">
    <property type="entry name" value="HRDC_dom"/>
</dbReference>
<dbReference type="InterPro" id="IPR011545">
    <property type="entry name" value="DEAD/DEAH_box_helicase_dom"/>
</dbReference>
<evidence type="ECO:0000256" key="3">
    <source>
        <dbReference type="ARBA" id="ARBA00005446"/>
    </source>
</evidence>
<dbReference type="InterPro" id="IPR010997">
    <property type="entry name" value="HRDC-like_sf"/>
</dbReference>
<accession>A0A840F8Q6</accession>
<dbReference type="EMBL" id="JACIEV010000001">
    <property type="protein sequence ID" value="MBB4152676.1"/>
    <property type="molecule type" value="Genomic_DNA"/>
</dbReference>
<evidence type="ECO:0000259" key="17">
    <source>
        <dbReference type="PROSITE" id="PS50967"/>
    </source>
</evidence>
<dbReference type="PANTHER" id="PTHR13710">
    <property type="entry name" value="DNA HELICASE RECQ FAMILY MEMBER"/>
    <property type="match status" value="1"/>
</dbReference>
<evidence type="ECO:0000256" key="9">
    <source>
        <dbReference type="ARBA" id="ARBA00022833"/>
    </source>
</evidence>
<dbReference type="InterPro" id="IPR027417">
    <property type="entry name" value="P-loop_NTPase"/>
</dbReference>
<dbReference type="InterPro" id="IPR006293">
    <property type="entry name" value="DNA_helicase_ATP-dep_RecQ_bac"/>
</dbReference>
<dbReference type="InterPro" id="IPR004589">
    <property type="entry name" value="DNA_helicase_ATP-dep_RecQ"/>
</dbReference>
<dbReference type="PANTHER" id="PTHR13710:SF105">
    <property type="entry name" value="ATP-DEPENDENT DNA HELICASE Q1"/>
    <property type="match status" value="1"/>
</dbReference>
<dbReference type="Proteomes" id="UP000529795">
    <property type="component" value="Unassembled WGS sequence"/>
</dbReference>
<dbReference type="GO" id="GO:0043590">
    <property type="term" value="C:bacterial nucleoid"/>
    <property type="evidence" value="ECO:0007669"/>
    <property type="project" value="TreeGrafter"/>
</dbReference>
<keyword evidence="5" id="KW-0547">Nucleotide-binding</keyword>
<dbReference type="PROSITE" id="PS51194">
    <property type="entry name" value="HELICASE_CTER"/>
    <property type="match status" value="1"/>
</dbReference>
<keyword evidence="7 20" id="KW-0378">Hydrolase</keyword>
<gene>
    <name evidence="20" type="ORF">GGQ80_000552</name>
</gene>
<keyword evidence="6" id="KW-0227">DNA damage</keyword>
<dbReference type="PROSITE" id="PS51192">
    <property type="entry name" value="HELICASE_ATP_BIND_1"/>
    <property type="match status" value="1"/>
</dbReference>
<dbReference type="GO" id="GO:0009432">
    <property type="term" value="P:SOS response"/>
    <property type="evidence" value="ECO:0007669"/>
    <property type="project" value="UniProtKB-UniRule"/>
</dbReference>
<dbReference type="SUPFAM" id="SSF47819">
    <property type="entry name" value="HRDC-like"/>
    <property type="match status" value="1"/>
</dbReference>
<dbReference type="SMART" id="SM00487">
    <property type="entry name" value="DEXDc"/>
    <property type="match status" value="1"/>
</dbReference>
<comment type="cofactor">
    <cofactor evidence="1">
        <name>Mg(2+)</name>
        <dbReference type="ChEBI" id="CHEBI:18420"/>
    </cofactor>
</comment>
<name>A0A840F8Q6_9SPHN</name>
<dbReference type="FunFam" id="3.40.50.300:FF:001389">
    <property type="entry name" value="ATP-dependent DNA helicase RecQ"/>
    <property type="match status" value="1"/>
</dbReference>
<dbReference type="CDD" id="cd17920">
    <property type="entry name" value="DEXHc_RecQ"/>
    <property type="match status" value="1"/>
</dbReference>
<dbReference type="AlphaFoldDB" id="A0A840F8Q6"/>
<comment type="cofactor">
    <cofactor evidence="2">
        <name>Zn(2+)</name>
        <dbReference type="ChEBI" id="CHEBI:29105"/>
    </cofactor>
</comment>
<dbReference type="Pfam" id="PF00570">
    <property type="entry name" value="HRDC"/>
    <property type="match status" value="1"/>
</dbReference>
<dbReference type="InterPro" id="IPR018982">
    <property type="entry name" value="RQC_domain"/>
</dbReference>
<dbReference type="GO" id="GO:0030894">
    <property type="term" value="C:replisome"/>
    <property type="evidence" value="ECO:0007669"/>
    <property type="project" value="TreeGrafter"/>
</dbReference>
<evidence type="ECO:0000259" key="19">
    <source>
        <dbReference type="PROSITE" id="PS51194"/>
    </source>
</evidence>
<dbReference type="GO" id="GO:0003677">
    <property type="term" value="F:DNA binding"/>
    <property type="evidence" value="ECO:0007669"/>
    <property type="project" value="UniProtKB-KW"/>
</dbReference>
<dbReference type="GO" id="GO:0006281">
    <property type="term" value="P:DNA repair"/>
    <property type="evidence" value="ECO:0007669"/>
    <property type="project" value="UniProtKB-KW"/>
</dbReference>
<keyword evidence="21" id="KW-1185">Reference proteome</keyword>